<protein>
    <submittedName>
        <fullName evidence="2">Flp family type IVb pilin</fullName>
    </submittedName>
</protein>
<evidence type="ECO:0000256" key="1">
    <source>
        <dbReference type="SAM" id="Phobius"/>
    </source>
</evidence>
<comment type="caution">
    <text evidence="2">The sequence shown here is derived from an EMBL/GenBank/DDBJ whole genome shotgun (WGS) entry which is preliminary data.</text>
</comment>
<keyword evidence="3" id="KW-1185">Reference proteome</keyword>
<dbReference type="EMBL" id="JAUQSZ010000007">
    <property type="protein sequence ID" value="MDO7842976.1"/>
    <property type="molecule type" value="Genomic_DNA"/>
</dbReference>
<reference evidence="2" key="1">
    <citation type="submission" date="2023-07" db="EMBL/GenBank/DDBJ databases">
        <authorList>
            <person name="Kim M.K."/>
        </authorList>
    </citation>
    <scope>NUCLEOTIDE SEQUENCE</scope>
    <source>
        <strain evidence="2">CA1-15</strain>
    </source>
</reference>
<dbReference type="Pfam" id="PF04964">
    <property type="entry name" value="Flp_Fap"/>
    <property type="match status" value="1"/>
</dbReference>
<gene>
    <name evidence="2" type="ORF">Q5H94_11620</name>
</gene>
<accession>A0ABT9A1V2</accession>
<proteinExistence type="predicted"/>
<evidence type="ECO:0000313" key="2">
    <source>
        <dbReference type="EMBL" id="MDO7842976.1"/>
    </source>
</evidence>
<feature type="transmembrane region" description="Helical" evidence="1">
    <location>
        <begin position="21"/>
        <end position="40"/>
    </location>
</feature>
<dbReference type="Proteomes" id="UP001176468">
    <property type="component" value="Unassembled WGS sequence"/>
</dbReference>
<keyword evidence="1" id="KW-0472">Membrane</keyword>
<organism evidence="2 3">
    <name type="scientific">Sphingomonas immobilis</name>
    <dbReference type="NCBI Taxonomy" id="3063997"/>
    <lineage>
        <taxon>Bacteria</taxon>
        <taxon>Pseudomonadati</taxon>
        <taxon>Pseudomonadota</taxon>
        <taxon>Alphaproteobacteria</taxon>
        <taxon>Sphingomonadales</taxon>
        <taxon>Sphingomonadaceae</taxon>
        <taxon>Sphingomonas</taxon>
    </lineage>
</organism>
<name>A0ABT9A1V2_9SPHN</name>
<sequence>MLFRLIRKVARDQRGATAVEYGIILAVIVLTMVTALAGVATTTTGMWNNISDKVNNAH</sequence>
<keyword evidence="1" id="KW-0812">Transmembrane</keyword>
<keyword evidence="1" id="KW-1133">Transmembrane helix</keyword>
<evidence type="ECO:0000313" key="3">
    <source>
        <dbReference type="Proteomes" id="UP001176468"/>
    </source>
</evidence>
<dbReference type="InterPro" id="IPR007047">
    <property type="entry name" value="Flp_Fap"/>
</dbReference>
<dbReference type="RefSeq" id="WP_304561436.1">
    <property type="nucleotide sequence ID" value="NZ_JAUQSZ010000007.1"/>
</dbReference>